<gene>
    <name evidence="11" type="ORF">HP555_00280</name>
</gene>
<comment type="similarity">
    <text evidence="2 8">Belongs to the peptidase M16 family.</text>
</comment>
<evidence type="ECO:0000313" key="11">
    <source>
        <dbReference type="EMBL" id="QQG64404.1"/>
    </source>
</evidence>
<dbReference type="AlphaFoldDB" id="A0A7T5VAY7"/>
<feature type="domain" description="Peptidase M16 C-terminal" evidence="10">
    <location>
        <begin position="713"/>
        <end position="887"/>
    </location>
</feature>
<keyword evidence="7" id="KW-0482">Metalloprotease</keyword>
<evidence type="ECO:0000256" key="1">
    <source>
        <dbReference type="ARBA" id="ARBA00001947"/>
    </source>
</evidence>
<feature type="domain" description="Peptidase M16 N-terminal" evidence="9">
    <location>
        <begin position="73"/>
        <end position="210"/>
    </location>
</feature>
<accession>A0A7T5VAY7</accession>
<dbReference type="PANTHER" id="PTHR43690">
    <property type="entry name" value="NARDILYSIN"/>
    <property type="match status" value="1"/>
</dbReference>
<dbReference type="GO" id="GO:0004222">
    <property type="term" value="F:metalloendopeptidase activity"/>
    <property type="evidence" value="ECO:0007669"/>
    <property type="project" value="InterPro"/>
</dbReference>
<dbReference type="PROSITE" id="PS00143">
    <property type="entry name" value="INSULINASE"/>
    <property type="match status" value="1"/>
</dbReference>
<dbReference type="InterPro" id="IPR001431">
    <property type="entry name" value="Pept_M16_Zn_BS"/>
</dbReference>
<keyword evidence="6" id="KW-0862">Zinc</keyword>
<organism evidence="11 12">
    <name type="scientific">Desulfobulbus oligotrophicus</name>
    <dbReference type="NCBI Taxonomy" id="1909699"/>
    <lineage>
        <taxon>Bacteria</taxon>
        <taxon>Pseudomonadati</taxon>
        <taxon>Thermodesulfobacteriota</taxon>
        <taxon>Desulfobulbia</taxon>
        <taxon>Desulfobulbales</taxon>
        <taxon>Desulfobulbaceae</taxon>
        <taxon>Desulfobulbus</taxon>
    </lineage>
</organism>
<evidence type="ECO:0000313" key="12">
    <source>
        <dbReference type="Proteomes" id="UP000596092"/>
    </source>
</evidence>
<evidence type="ECO:0000256" key="4">
    <source>
        <dbReference type="ARBA" id="ARBA00022723"/>
    </source>
</evidence>
<dbReference type="InterPro" id="IPR011765">
    <property type="entry name" value="Pept_M16_N"/>
</dbReference>
<dbReference type="GO" id="GO:0046872">
    <property type="term" value="F:metal ion binding"/>
    <property type="evidence" value="ECO:0007669"/>
    <property type="project" value="UniProtKB-KW"/>
</dbReference>
<dbReference type="Pfam" id="PF05193">
    <property type="entry name" value="Peptidase_M16_C"/>
    <property type="match status" value="2"/>
</dbReference>
<reference evidence="11 12" key="1">
    <citation type="submission" date="2020-05" db="EMBL/GenBank/DDBJ databases">
        <title>Complete genome of Desulfobulbus oligotrophicus.</title>
        <authorList>
            <person name="Podar M."/>
        </authorList>
    </citation>
    <scope>NUCLEOTIDE SEQUENCE [LARGE SCALE GENOMIC DNA]</scope>
    <source>
        <strain evidence="11 12">Prop6</strain>
    </source>
</reference>
<evidence type="ECO:0000256" key="7">
    <source>
        <dbReference type="ARBA" id="ARBA00023049"/>
    </source>
</evidence>
<evidence type="ECO:0000259" key="10">
    <source>
        <dbReference type="Pfam" id="PF05193"/>
    </source>
</evidence>
<evidence type="ECO:0000259" key="9">
    <source>
        <dbReference type="Pfam" id="PF00675"/>
    </source>
</evidence>
<dbReference type="Gene3D" id="3.30.830.10">
    <property type="entry name" value="Metalloenzyme, LuxS/M16 peptidase-like"/>
    <property type="match status" value="4"/>
</dbReference>
<dbReference type="SUPFAM" id="SSF63411">
    <property type="entry name" value="LuxS/MPP-like metallohydrolase"/>
    <property type="match status" value="4"/>
</dbReference>
<dbReference type="InterPro" id="IPR011249">
    <property type="entry name" value="Metalloenz_LuxS/M16"/>
</dbReference>
<keyword evidence="12" id="KW-1185">Reference proteome</keyword>
<dbReference type="RefSeq" id="WP_199263238.1">
    <property type="nucleotide sequence ID" value="NZ_CP054140.1"/>
</dbReference>
<protein>
    <submittedName>
        <fullName evidence="11">Insulinase family protein</fullName>
    </submittedName>
</protein>
<dbReference type="InterPro" id="IPR050626">
    <property type="entry name" value="Peptidase_M16"/>
</dbReference>
<evidence type="ECO:0000256" key="5">
    <source>
        <dbReference type="ARBA" id="ARBA00022801"/>
    </source>
</evidence>
<feature type="domain" description="Peptidase M16 C-terminal" evidence="10">
    <location>
        <begin position="239"/>
        <end position="414"/>
    </location>
</feature>
<dbReference type="PANTHER" id="PTHR43690:SF17">
    <property type="entry name" value="PROTEIN YHJJ"/>
    <property type="match status" value="1"/>
</dbReference>
<evidence type="ECO:0000256" key="8">
    <source>
        <dbReference type="RuleBase" id="RU004447"/>
    </source>
</evidence>
<dbReference type="InterPro" id="IPR007863">
    <property type="entry name" value="Peptidase_M16_C"/>
</dbReference>
<sequence>MKLPRFLTVLALVSVIFWGVLAVHAPGPLQAGDAAVTPPAPRSCGSSGWPQDNSDLQPDPALLFGQLPNGLRYVLMANREPRDRVALYLNVQAGSLHETEQQRGVAHFLEHMLFNGTTHYPPGTLVKYFQSQGMGFGGDTNARTGFGETVYNLLLPTGDTKVLAEGFKVLADYARGALLLEQEVERERGVILAEKRTRDSAASRVSKEQLRFDFAGTLAAQRDPIGTEEVLQSADSHLLRAFYDRWYRPENMIVVVVGAIDPQQTVHLLTQAMAGLRAGGETGPCPEMGTVKEEGTDTLVLMEPELGYTALALTTVFNHSPRPDTLAWELEQLRQYVAVSLLTNRLQQLEQQLGSPLAQSRAYGGFFLRRYGYATLTARVEQNKWREGVTMVQTALRQVLKEGFSETELVRGKKEVAALLDKAVQTAPSRDSRQLAEDIIRKINNDEVVLSPAQELALYGPALQKMTLSEVNETVRQLWKHPRRLVELVGVVEPGLSSAQAKQQLEELYQANEVKPVPAWVVSQPAPFPYLKMPGTPAKIISHHHNTAIGVEQVTLNNGISLNIKSTNFQAKQLLLSAQFGKGKLAEPVDGLALVTESFMRESGVGKLTREQLTEALAGTNIALEFKVGPESFSFNGSGLRDELTTVLQLLRHRLQDPVFSPESFRRSHESLRRMYDQLNSSVEGVFQVQAERFFYGTGKEYGLPTWEQVEKIRLAQIRQWLEPALSREALEINVVGDVDPQEVIRQVALIFSDDQRTVNKMASVPEPVFPAGKQQILSVASSTDKAMLSVAWRSTDFWDIGRTRRLNLLAAVLDDRLREQIRENLGATYAPQVVSLPSRAYMGFGVMKSSMIVAPQQASALAKVIQDTAASLGDKGVSSDELHRALEPALTSIKDIKRNNRYWLESVLNLSGRHPQQLQWPLTISEDFAAIQADELTALAREYLTAEQAATVIVSPKSSAQ</sequence>
<evidence type="ECO:0000256" key="6">
    <source>
        <dbReference type="ARBA" id="ARBA00022833"/>
    </source>
</evidence>
<evidence type="ECO:0000256" key="2">
    <source>
        <dbReference type="ARBA" id="ARBA00007261"/>
    </source>
</evidence>
<evidence type="ECO:0000256" key="3">
    <source>
        <dbReference type="ARBA" id="ARBA00022670"/>
    </source>
</evidence>
<proteinExistence type="inferred from homology"/>
<dbReference type="Pfam" id="PF00675">
    <property type="entry name" value="Peptidase_M16"/>
    <property type="match status" value="1"/>
</dbReference>
<dbReference type="KEGG" id="dog:HP555_00280"/>
<keyword evidence="3" id="KW-0645">Protease</keyword>
<dbReference type="Proteomes" id="UP000596092">
    <property type="component" value="Chromosome"/>
</dbReference>
<dbReference type="EMBL" id="CP054140">
    <property type="protein sequence ID" value="QQG64404.1"/>
    <property type="molecule type" value="Genomic_DNA"/>
</dbReference>
<keyword evidence="4" id="KW-0479">Metal-binding</keyword>
<dbReference type="GO" id="GO:0006508">
    <property type="term" value="P:proteolysis"/>
    <property type="evidence" value="ECO:0007669"/>
    <property type="project" value="UniProtKB-KW"/>
</dbReference>
<keyword evidence="5" id="KW-0378">Hydrolase</keyword>
<comment type="cofactor">
    <cofactor evidence="1">
        <name>Zn(2+)</name>
        <dbReference type="ChEBI" id="CHEBI:29105"/>
    </cofactor>
</comment>
<name>A0A7T5VAY7_9BACT</name>